<dbReference type="PANTHER" id="PTHR10629">
    <property type="entry name" value="CYTOSINE-SPECIFIC METHYLTRANSFERASE"/>
    <property type="match status" value="1"/>
</dbReference>
<dbReference type="EC" id="2.1.1.37" evidence="7"/>
<dbReference type="InterPro" id="IPR029063">
    <property type="entry name" value="SAM-dependent_MTases_sf"/>
</dbReference>
<dbReference type="EMBL" id="ASSJ01000001">
    <property type="protein sequence ID" value="ERN43177.1"/>
    <property type="molecule type" value="Genomic_DNA"/>
</dbReference>
<dbReference type="SUPFAM" id="SSF53335">
    <property type="entry name" value="S-adenosyl-L-methionine-dependent methyltransferases"/>
    <property type="match status" value="1"/>
</dbReference>
<evidence type="ECO:0000313" key="9">
    <source>
        <dbReference type="Proteomes" id="UP000016960"/>
    </source>
</evidence>
<dbReference type="REBASE" id="79044">
    <property type="entry name" value="M.Rla512ORF690P"/>
</dbReference>
<keyword evidence="9" id="KW-1185">Reference proteome</keyword>
<dbReference type="PROSITE" id="PS00095">
    <property type="entry name" value="C5_MTASE_2"/>
    <property type="match status" value="1"/>
</dbReference>
<keyword evidence="1 5" id="KW-0489">Methyltransferase</keyword>
<dbReference type="Pfam" id="PF00145">
    <property type="entry name" value="DNA_methylase"/>
    <property type="match status" value="1"/>
</dbReference>
<gene>
    <name evidence="8" type="ORF">KR51_00000690</name>
</gene>
<evidence type="ECO:0000256" key="1">
    <source>
        <dbReference type="ARBA" id="ARBA00022603"/>
    </source>
</evidence>
<dbReference type="eggNOG" id="COG0270">
    <property type="taxonomic scope" value="Bacteria"/>
</dbReference>
<dbReference type="PROSITE" id="PS00094">
    <property type="entry name" value="C5_MTASE_1"/>
    <property type="match status" value="1"/>
</dbReference>
<comment type="catalytic activity">
    <reaction evidence="7">
        <text>a 2'-deoxycytidine in DNA + S-adenosyl-L-methionine = a 5-methyl-2'-deoxycytidine in DNA + S-adenosyl-L-homocysteine + H(+)</text>
        <dbReference type="Rhea" id="RHEA:13681"/>
        <dbReference type="Rhea" id="RHEA-COMP:11369"/>
        <dbReference type="Rhea" id="RHEA-COMP:11370"/>
        <dbReference type="ChEBI" id="CHEBI:15378"/>
        <dbReference type="ChEBI" id="CHEBI:57856"/>
        <dbReference type="ChEBI" id="CHEBI:59789"/>
        <dbReference type="ChEBI" id="CHEBI:85452"/>
        <dbReference type="ChEBI" id="CHEBI:85454"/>
        <dbReference type="EC" id="2.1.1.37"/>
    </reaction>
</comment>
<dbReference type="GO" id="GO:0009307">
    <property type="term" value="P:DNA restriction-modification system"/>
    <property type="evidence" value="ECO:0007669"/>
    <property type="project" value="UniProtKB-KW"/>
</dbReference>
<dbReference type="Proteomes" id="UP000016960">
    <property type="component" value="Unassembled WGS sequence"/>
</dbReference>
<dbReference type="Gene3D" id="3.90.120.10">
    <property type="entry name" value="DNA Methylase, subunit A, domain 2"/>
    <property type="match status" value="1"/>
</dbReference>
<organism evidence="8 9">
    <name type="scientific">Rubidibacter lacunae KORDI 51-2</name>
    <dbReference type="NCBI Taxonomy" id="582515"/>
    <lineage>
        <taxon>Bacteria</taxon>
        <taxon>Bacillati</taxon>
        <taxon>Cyanobacteriota</taxon>
        <taxon>Cyanophyceae</taxon>
        <taxon>Oscillatoriophycideae</taxon>
        <taxon>Chroococcales</taxon>
        <taxon>Aphanothecaceae</taxon>
        <taxon>Rubidibacter</taxon>
    </lineage>
</organism>
<dbReference type="PROSITE" id="PS51679">
    <property type="entry name" value="SAM_MT_C5"/>
    <property type="match status" value="1"/>
</dbReference>
<dbReference type="GO" id="GO:0003886">
    <property type="term" value="F:DNA (cytosine-5-)-methyltransferase activity"/>
    <property type="evidence" value="ECO:0007669"/>
    <property type="project" value="UniProtKB-EC"/>
</dbReference>
<dbReference type="GO" id="GO:0032259">
    <property type="term" value="P:methylation"/>
    <property type="evidence" value="ECO:0007669"/>
    <property type="project" value="UniProtKB-KW"/>
</dbReference>
<feature type="active site" evidence="5">
    <location>
        <position position="103"/>
    </location>
</feature>
<name>U5DQS2_9CHRO</name>
<dbReference type="FunCoup" id="U5DQS2">
    <property type="interactions" value="23"/>
</dbReference>
<dbReference type="PRINTS" id="PR00105">
    <property type="entry name" value="C5METTRFRASE"/>
</dbReference>
<sequence length="472" mass="51139">MLCNAELQSKATRDCGGKWDMSRPIGIDLFAGAGGLSLGFEQAGFDVVAAVELDPVHAAVHHYNFPNCAMLPKSAASLSGAEIRGAAGIGSRAVDVVFGGAPCQGFSLMGRRSLDDPRNALVREFVRLVAELDARYFVFENVKGLATGQQRQFLEEVIDAFTALGYLIRLPWQILNAVHFGVPQQRERLILMGAKRDCPLPEYPKAIARPAGKSPALAAGSLPPGPSCREAIGDLPDADKFARLAATDSTPVSAWDAGDLSAYAREMRCVEAAGWHYGYRRHWNSMVLTASARTTHTAISRRRFAAADSGRIEPISRFFKLAPDGVSNTLRAGTDSARGAFTSPRPIHYARSRCVTVREMARLHGFPDWFRPHATKWHGARQIGNAVPPPLARAIAGEIGRALGATPTLPRRIVALGEPRLVNFDMSQAARFWGVPIAIAKRTSKSGVRKRKQSDVEAARLLARDNRSGIAD</sequence>
<evidence type="ECO:0000256" key="3">
    <source>
        <dbReference type="ARBA" id="ARBA00022691"/>
    </source>
</evidence>
<dbReference type="PATRIC" id="fig|582515.4.peg.83"/>
<comment type="caution">
    <text evidence="8">The sequence shown here is derived from an EMBL/GenBank/DDBJ whole genome shotgun (WGS) entry which is preliminary data.</text>
</comment>
<dbReference type="InterPro" id="IPR018117">
    <property type="entry name" value="C5_DNA_meth_AS"/>
</dbReference>
<dbReference type="AlphaFoldDB" id="U5DQS2"/>
<dbReference type="STRING" id="582515.KR51_00000690"/>
<evidence type="ECO:0000256" key="7">
    <source>
        <dbReference type="RuleBase" id="RU000417"/>
    </source>
</evidence>
<dbReference type="InParanoid" id="U5DQS2"/>
<comment type="similarity">
    <text evidence="5 6">Belongs to the class I-like SAM-binding methyltransferase superfamily. C5-methyltransferase family.</text>
</comment>
<proteinExistence type="inferred from homology"/>
<evidence type="ECO:0000256" key="4">
    <source>
        <dbReference type="ARBA" id="ARBA00022747"/>
    </source>
</evidence>
<evidence type="ECO:0000313" key="8">
    <source>
        <dbReference type="EMBL" id="ERN43177.1"/>
    </source>
</evidence>
<keyword evidence="2 5" id="KW-0808">Transferase</keyword>
<accession>U5DQS2</accession>
<dbReference type="PANTHER" id="PTHR10629:SF52">
    <property type="entry name" value="DNA (CYTOSINE-5)-METHYLTRANSFERASE 1"/>
    <property type="match status" value="1"/>
</dbReference>
<dbReference type="Gene3D" id="3.40.50.150">
    <property type="entry name" value="Vaccinia Virus protein VP39"/>
    <property type="match status" value="1"/>
</dbReference>
<keyword evidence="4" id="KW-0680">Restriction system</keyword>
<protein>
    <recommendedName>
        <fullName evidence="7">Cytosine-specific methyltransferase</fullName>
        <ecNumber evidence="7">2.1.1.37</ecNumber>
    </recommendedName>
</protein>
<evidence type="ECO:0000256" key="6">
    <source>
        <dbReference type="RuleBase" id="RU000416"/>
    </source>
</evidence>
<dbReference type="InterPro" id="IPR031303">
    <property type="entry name" value="C5_meth_CS"/>
</dbReference>
<evidence type="ECO:0000256" key="5">
    <source>
        <dbReference type="PROSITE-ProRule" id="PRU01016"/>
    </source>
</evidence>
<reference evidence="8 9" key="1">
    <citation type="submission" date="2013-05" db="EMBL/GenBank/DDBJ databases">
        <title>Draft genome sequence of Rubidibacter lacunae KORDI 51-2.</title>
        <authorList>
            <person name="Choi D.H."/>
            <person name="Noh J.H."/>
            <person name="Kwon K.-K."/>
            <person name="Lee J.-H."/>
            <person name="Ryu J.-Y."/>
        </authorList>
    </citation>
    <scope>NUCLEOTIDE SEQUENCE [LARGE SCALE GENOMIC DNA]</scope>
    <source>
        <strain evidence="8 9">KORDI 51-2</strain>
    </source>
</reference>
<dbReference type="NCBIfam" id="TIGR00675">
    <property type="entry name" value="dcm"/>
    <property type="match status" value="1"/>
</dbReference>
<dbReference type="InterPro" id="IPR001525">
    <property type="entry name" value="C5_MeTfrase"/>
</dbReference>
<dbReference type="InterPro" id="IPR050390">
    <property type="entry name" value="C5-Methyltransferase"/>
</dbReference>
<keyword evidence="3 5" id="KW-0949">S-adenosyl-L-methionine</keyword>
<evidence type="ECO:0000256" key="2">
    <source>
        <dbReference type="ARBA" id="ARBA00022679"/>
    </source>
</evidence>